<evidence type="ECO:0000313" key="3">
    <source>
        <dbReference type="Proteomes" id="UP001185755"/>
    </source>
</evidence>
<gene>
    <name evidence="2" type="ORF">R3P96_21600</name>
</gene>
<accession>A0ABU4BID7</accession>
<keyword evidence="3" id="KW-1185">Reference proteome</keyword>
<dbReference type="PANTHER" id="PTHR43162">
    <property type="match status" value="1"/>
</dbReference>
<name>A0ABU4BID7_9NOCA</name>
<dbReference type="SUPFAM" id="SSF51735">
    <property type="entry name" value="NAD(P)-binding Rossmann-fold domains"/>
    <property type="match status" value="1"/>
</dbReference>
<dbReference type="InterPro" id="IPR036291">
    <property type="entry name" value="NAD(P)-bd_dom_sf"/>
</dbReference>
<dbReference type="Gene3D" id="3.90.25.10">
    <property type="entry name" value="UDP-galactose 4-epimerase, domain 1"/>
    <property type="match status" value="1"/>
</dbReference>
<dbReference type="InterPro" id="IPR051604">
    <property type="entry name" value="Ergot_Alk_Oxidoreductase"/>
</dbReference>
<organism evidence="2 3">
    <name type="scientific">Rhodococcoides yunnanense</name>
    <dbReference type="NCBI Taxonomy" id="278209"/>
    <lineage>
        <taxon>Bacteria</taxon>
        <taxon>Bacillati</taxon>
        <taxon>Actinomycetota</taxon>
        <taxon>Actinomycetes</taxon>
        <taxon>Mycobacteriales</taxon>
        <taxon>Nocardiaceae</taxon>
        <taxon>Rhodococcoides</taxon>
    </lineage>
</organism>
<evidence type="ECO:0000259" key="1">
    <source>
        <dbReference type="Pfam" id="PF13460"/>
    </source>
</evidence>
<dbReference type="EMBL" id="JAWLJX010000009">
    <property type="protein sequence ID" value="MDV6263943.1"/>
    <property type="molecule type" value="Genomic_DNA"/>
</dbReference>
<dbReference type="Gene3D" id="3.40.50.720">
    <property type="entry name" value="NAD(P)-binding Rossmann-like Domain"/>
    <property type="match status" value="1"/>
</dbReference>
<proteinExistence type="predicted"/>
<dbReference type="InterPro" id="IPR016040">
    <property type="entry name" value="NAD(P)-bd_dom"/>
</dbReference>
<dbReference type="PANTHER" id="PTHR43162:SF1">
    <property type="entry name" value="PRESTALK A DIFFERENTIATION PROTEIN A"/>
    <property type="match status" value="1"/>
</dbReference>
<reference evidence="2 3" key="1">
    <citation type="submission" date="2023-10" db="EMBL/GenBank/DDBJ databases">
        <title>Development of a sustainable strategy for remediation of hydrocarbon-contaminated territories based on the waste exchange concept.</title>
        <authorList>
            <person name="Krivoruchko A."/>
        </authorList>
    </citation>
    <scope>NUCLEOTIDE SEQUENCE [LARGE SCALE GENOMIC DNA]</scope>
    <source>
        <strain evidence="2 3">IEGM 1323</strain>
    </source>
</reference>
<feature type="domain" description="NAD(P)-binding" evidence="1">
    <location>
        <begin position="19"/>
        <end position="189"/>
    </location>
</feature>
<protein>
    <submittedName>
        <fullName evidence="2">NAD(P)H-binding protein</fullName>
    </submittedName>
</protein>
<evidence type="ECO:0000313" key="2">
    <source>
        <dbReference type="EMBL" id="MDV6263943.1"/>
    </source>
</evidence>
<dbReference type="Proteomes" id="UP001185755">
    <property type="component" value="Unassembled WGS sequence"/>
</dbReference>
<dbReference type="Pfam" id="PF13460">
    <property type="entry name" value="NAD_binding_10"/>
    <property type="match status" value="1"/>
</dbReference>
<comment type="caution">
    <text evidence="2">The sequence shown here is derived from an EMBL/GenBank/DDBJ whole genome shotgun (WGS) entry which is preliminary data.</text>
</comment>
<dbReference type="RefSeq" id="WP_317566064.1">
    <property type="nucleotide sequence ID" value="NZ_JAWLJX010000009.1"/>
</dbReference>
<sequence length="300" mass="32479">MKSLRTLTLRGLIVFLVTGATGRVGRHVVNRLLVAGENVRALTRDPKAADLPTETAIVGGDLSLPDSVVPAMRGVTALFLFPAGSAAGAVLRTARDHGVRRVVMLSSSSVEYDTEVADNPIVSYHKELERQVVDSGLEWTLVRPCAFASNTLQWAQSVRSDGIVRGPNAELRNALVHEQDIADVIANALLGDKHGGARYLVTGPEALSRAEQVQRIGEVTGQCLRYEEISPIQARANMIRAGMPADMADLTLQFEAQRIDAEPVISSPVEKMTGRPPRTYKQWVTEHSEAFAVASGRLPK</sequence>